<reference evidence="2 3" key="1">
    <citation type="submission" date="2019-12" db="EMBL/GenBank/DDBJ databases">
        <title>Enteriobacteria Tanzani isolates_8377-8380.</title>
        <authorList>
            <person name="Subbiah M."/>
            <person name="Call D."/>
        </authorList>
    </citation>
    <scope>NUCLEOTIDE SEQUENCE [LARGE SCALE GENOMIC DNA]</scope>
    <source>
        <strain evidence="2 3">8379wE2</strain>
    </source>
</reference>
<dbReference type="Pfam" id="PF06890">
    <property type="entry name" value="Phage_Mu_Gp45"/>
    <property type="match status" value="1"/>
</dbReference>
<dbReference type="AlphaFoldDB" id="A0A8T5ZMR3"/>
<evidence type="ECO:0000259" key="1">
    <source>
        <dbReference type="Pfam" id="PF06890"/>
    </source>
</evidence>
<sequence length="79" mass="8149">MLGIGRITAMKDGGVVQSIQYQTPLEVASAPRMAEFGFSSGLPSGTDVVLAFIGGDRSSAVVIASNHQGFRHTGLKAGE</sequence>
<organism evidence="2 3">
    <name type="scientific">Escherichia coli</name>
    <dbReference type="NCBI Taxonomy" id="562"/>
    <lineage>
        <taxon>Bacteria</taxon>
        <taxon>Pseudomonadati</taxon>
        <taxon>Pseudomonadota</taxon>
        <taxon>Gammaproteobacteria</taxon>
        <taxon>Enterobacterales</taxon>
        <taxon>Enterobacteriaceae</taxon>
        <taxon>Escherichia</taxon>
    </lineage>
</organism>
<evidence type="ECO:0000313" key="3">
    <source>
        <dbReference type="Proteomes" id="UP000460875"/>
    </source>
</evidence>
<dbReference type="InterPro" id="IPR053861">
    <property type="entry name" value="Phage_Mu_Gp45_N"/>
</dbReference>
<evidence type="ECO:0000313" key="2">
    <source>
        <dbReference type="EMBL" id="MWR42805.1"/>
    </source>
</evidence>
<gene>
    <name evidence="2" type="ORF">GP975_33140</name>
</gene>
<dbReference type="EMBL" id="WTQT01001910">
    <property type="protein sequence ID" value="MWR42805.1"/>
    <property type="molecule type" value="Genomic_DNA"/>
</dbReference>
<feature type="domain" description="Bacteriophage Mu Gp45 N-terminal" evidence="1">
    <location>
        <begin position="5"/>
        <end position="68"/>
    </location>
</feature>
<feature type="non-terminal residue" evidence="2">
    <location>
        <position position="79"/>
    </location>
</feature>
<proteinExistence type="predicted"/>
<dbReference type="Proteomes" id="UP000460875">
    <property type="component" value="Unassembled WGS sequence"/>
</dbReference>
<name>A0A8T5ZMR3_ECOLX</name>
<comment type="caution">
    <text evidence="2">The sequence shown here is derived from an EMBL/GenBank/DDBJ whole genome shotgun (WGS) entry which is preliminary data.</text>
</comment>
<accession>A0A8T5ZMR3</accession>
<protein>
    <submittedName>
        <fullName evidence="2">Baseplate assembly protein</fullName>
    </submittedName>
</protein>